<dbReference type="EMBL" id="APJA01000037">
    <property type="protein sequence ID" value="ERK28213.1"/>
    <property type="molecule type" value="Genomic_DNA"/>
</dbReference>
<gene>
    <name evidence="2" type="ORF">CINTURNW_4626</name>
</gene>
<dbReference type="Proteomes" id="UP000016721">
    <property type="component" value="Unassembled WGS sequence"/>
</dbReference>
<name>U2NGH9_9CLOT</name>
<feature type="transmembrane region" description="Helical" evidence="1">
    <location>
        <begin position="45"/>
        <end position="65"/>
    </location>
</feature>
<protein>
    <submittedName>
        <fullName evidence="2">Uncharacterized protein</fullName>
    </submittedName>
</protein>
<evidence type="ECO:0000313" key="3">
    <source>
        <dbReference type="Proteomes" id="UP000016721"/>
    </source>
</evidence>
<dbReference type="OrthoDB" id="2107065at2"/>
<feature type="transmembrane region" description="Helical" evidence="1">
    <location>
        <begin position="7"/>
        <end position="25"/>
    </location>
</feature>
<organism evidence="2 3">
    <name type="scientific">Clostridium intestinale URNW</name>
    <dbReference type="NCBI Taxonomy" id="1294142"/>
    <lineage>
        <taxon>Bacteria</taxon>
        <taxon>Bacillati</taxon>
        <taxon>Bacillota</taxon>
        <taxon>Clostridia</taxon>
        <taxon>Eubacteriales</taxon>
        <taxon>Clostridiaceae</taxon>
        <taxon>Clostridium</taxon>
    </lineage>
</organism>
<keyword evidence="1" id="KW-1133">Transmembrane helix</keyword>
<keyword evidence="3" id="KW-1185">Reference proteome</keyword>
<keyword evidence="1" id="KW-0472">Membrane</keyword>
<reference evidence="2 3" key="1">
    <citation type="journal article" date="2013" name="Genome Announc.">
        <title>Draft Genome Sequence of the Hydrogen- and Ethanol-Producing Bacterium Clostridium intestinale Strain URNW.</title>
        <authorList>
            <person name="Lal S."/>
            <person name="Ramachandran U."/>
            <person name="Zhang X."/>
            <person name="Sparling R."/>
            <person name="Levin D.B."/>
        </authorList>
    </citation>
    <scope>NUCLEOTIDE SEQUENCE [LARGE SCALE GENOMIC DNA]</scope>
    <source>
        <strain evidence="2 3">URNW</strain>
    </source>
</reference>
<accession>U2NGH9</accession>
<sequence>MKVINAIINFLLGILDMILPKLGVPESFFNLIDGAVSTILGFLKAASWFIPLDILILCVTVMVIVDNFTLIVRVGQWIINLIRG</sequence>
<dbReference type="AlphaFoldDB" id="U2NGH9"/>
<dbReference type="STRING" id="1294142.CINTURNW_4626"/>
<dbReference type="RefSeq" id="WP_021804440.1">
    <property type="nucleotide sequence ID" value="NZ_KI273146.1"/>
</dbReference>
<dbReference type="PATRIC" id="fig|1294142.3.peg.4765"/>
<comment type="caution">
    <text evidence="2">The sequence shown here is derived from an EMBL/GenBank/DDBJ whole genome shotgun (WGS) entry which is preliminary data.</text>
</comment>
<proteinExistence type="predicted"/>
<dbReference type="HOGENOM" id="CLU_2521740_0_0_9"/>
<evidence type="ECO:0000313" key="2">
    <source>
        <dbReference type="EMBL" id="ERK28213.1"/>
    </source>
</evidence>
<evidence type="ECO:0000256" key="1">
    <source>
        <dbReference type="SAM" id="Phobius"/>
    </source>
</evidence>
<keyword evidence="1" id="KW-0812">Transmembrane</keyword>